<reference evidence="1" key="1">
    <citation type="submission" date="2023-04" db="EMBL/GenBank/DDBJ databases">
        <title>Ambrosiozyma monospora NBRC 10751.</title>
        <authorList>
            <person name="Ichikawa N."/>
            <person name="Sato H."/>
            <person name="Tonouchi N."/>
        </authorList>
    </citation>
    <scope>NUCLEOTIDE SEQUENCE</scope>
    <source>
        <strain evidence="1">NBRC 10751</strain>
    </source>
</reference>
<evidence type="ECO:0000313" key="2">
    <source>
        <dbReference type="Proteomes" id="UP001165064"/>
    </source>
</evidence>
<protein>
    <submittedName>
        <fullName evidence="1">Unnamed protein product</fullName>
    </submittedName>
</protein>
<gene>
    <name evidence="1" type="ORF">Amon02_001034700</name>
</gene>
<accession>A0ACB5TYF1</accession>
<sequence>MQFVDTLFEFLTTATELKSIPNGEEFDDDRTFHKIKVSSYLMNVDKPELLQSFINSMYEGNLAKNNPVQAALSLELLANTYDWDTSAYLPACAAPKFPAQSEFKRKEALYRLMASNFVKGGKVEQAVDCYSELLDAYKKYNFDLSGLSFCHGELCKSYAALETVGRMDSSYFKVSFIGFGFPTSLRGKEYIYEGLPFEHITSINHRLSRLYPGSRIVSNEDEARKMKADPPFGKFIYTKTVTPAKSAMNDKLSFMTKQYIDNKNLNTFVSTRRIPGSTNVTNLWTEEMTYETLLTFPTLMNRSEITNSTILKLSPIKNAIKWY</sequence>
<dbReference type="EMBL" id="BSXS01010274">
    <property type="protein sequence ID" value="GME97865.1"/>
    <property type="molecule type" value="Genomic_DNA"/>
</dbReference>
<keyword evidence="2" id="KW-1185">Reference proteome</keyword>
<proteinExistence type="predicted"/>
<name>A0ACB5TYF1_AMBMO</name>
<dbReference type="Proteomes" id="UP001165064">
    <property type="component" value="Unassembled WGS sequence"/>
</dbReference>
<comment type="caution">
    <text evidence="1">The sequence shown here is derived from an EMBL/GenBank/DDBJ whole genome shotgun (WGS) entry which is preliminary data.</text>
</comment>
<evidence type="ECO:0000313" key="1">
    <source>
        <dbReference type="EMBL" id="GME97865.1"/>
    </source>
</evidence>
<organism evidence="1 2">
    <name type="scientific">Ambrosiozyma monospora</name>
    <name type="common">Yeast</name>
    <name type="synonym">Endomycopsis monosporus</name>
    <dbReference type="NCBI Taxonomy" id="43982"/>
    <lineage>
        <taxon>Eukaryota</taxon>
        <taxon>Fungi</taxon>
        <taxon>Dikarya</taxon>
        <taxon>Ascomycota</taxon>
        <taxon>Saccharomycotina</taxon>
        <taxon>Pichiomycetes</taxon>
        <taxon>Pichiales</taxon>
        <taxon>Pichiaceae</taxon>
        <taxon>Ambrosiozyma</taxon>
    </lineage>
</organism>